<dbReference type="InterPro" id="IPR036063">
    <property type="entry name" value="Smr_dom_sf"/>
</dbReference>
<feature type="domain" description="Smr" evidence="1">
    <location>
        <begin position="121"/>
        <end position="202"/>
    </location>
</feature>
<dbReference type="InterPro" id="IPR002625">
    <property type="entry name" value="Smr_dom"/>
</dbReference>
<evidence type="ECO:0000313" key="3">
    <source>
        <dbReference type="Proteomes" id="UP001156836"/>
    </source>
</evidence>
<dbReference type="RefSeq" id="WP_018747526.1">
    <property type="nucleotide sequence ID" value="NZ_BAABUF010000010.1"/>
</dbReference>
<comment type="caution">
    <text evidence="2">The sequence shown here is derived from an EMBL/GenBank/DDBJ whole genome shotgun (WGS) entry which is preliminary data.</text>
</comment>
<sequence length="207" mass="23559">MEGEAKETLKRLRKKLAAIRHAPAPAPAPPPPPSDHDLFMQAVSGARPIAYDRVVHPPRRPSPWPLQRWHDEARVMADAMSDFWPWDELESGEELLYLRPGMKLDTLKRLRRGEWVVQAELDLHGHTVDSGRLAVAEFLHRCRLYNQRCVRIVHGKGLGSRNKEPVLKLKLKNWLAQRDEVLAFAQARSVDGGSGAVLALLKGWRER</sequence>
<proteinExistence type="predicted"/>
<dbReference type="Gene3D" id="3.30.1370.110">
    <property type="match status" value="1"/>
</dbReference>
<dbReference type="SMART" id="SM00463">
    <property type="entry name" value="SMR"/>
    <property type="match status" value="1"/>
</dbReference>
<dbReference type="EMBL" id="BSOZ01000013">
    <property type="protein sequence ID" value="GLS04145.1"/>
    <property type="molecule type" value="Genomic_DNA"/>
</dbReference>
<gene>
    <name evidence="2" type="ORF">GCM10007860_12910</name>
</gene>
<dbReference type="PANTHER" id="PTHR35562:SF2">
    <property type="entry name" value="DNA ENDONUCLEASE SMRA-RELATED"/>
    <property type="match status" value="1"/>
</dbReference>
<organism evidence="2 3">
    <name type="scientific">Chitiniphilus shinanonensis</name>
    <dbReference type="NCBI Taxonomy" id="553088"/>
    <lineage>
        <taxon>Bacteria</taxon>
        <taxon>Pseudomonadati</taxon>
        <taxon>Pseudomonadota</taxon>
        <taxon>Betaproteobacteria</taxon>
        <taxon>Neisseriales</taxon>
        <taxon>Chitinibacteraceae</taxon>
        <taxon>Chitiniphilus</taxon>
    </lineage>
</organism>
<evidence type="ECO:0000313" key="2">
    <source>
        <dbReference type="EMBL" id="GLS04145.1"/>
    </source>
</evidence>
<evidence type="ECO:0000259" key="1">
    <source>
        <dbReference type="PROSITE" id="PS50828"/>
    </source>
</evidence>
<protein>
    <recommendedName>
        <fullName evidence="1">Smr domain-containing protein</fullName>
    </recommendedName>
</protein>
<dbReference type="PROSITE" id="PS50828">
    <property type="entry name" value="SMR"/>
    <property type="match status" value="1"/>
</dbReference>
<reference evidence="3" key="1">
    <citation type="journal article" date="2019" name="Int. J. Syst. Evol. Microbiol.">
        <title>The Global Catalogue of Microorganisms (GCM) 10K type strain sequencing project: providing services to taxonomists for standard genome sequencing and annotation.</title>
        <authorList>
            <consortium name="The Broad Institute Genomics Platform"/>
            <consortium name="The Broad Institute Genome Sequencing Center for Infectious Disease"/>
            <person name="Wu L."/>
            <person name="Ma J."/>
        </authorList>
    </citation>
    <scope>NUCLEOTIDE SEQUENCE [LARGE SCALE GENOMIC DNA]</scope>
    <source>
        <strain evidence="3">NBRC 104970</strain>
    </source>
</reference>
<keyword evidence="3" id="KW-1185">Reference proteome</keyword>
<dbReference type="Pfam" id="PF01713">
    <property type="entry name" value="Smr"/>
    <property type="match status" value="1"/>
</dbReference>
<name>A0ABQ6BSG7_9NEIS</name>
<dbReference type="Proteomes" id="UP001156836">
    <property type="component" value="Unassembled WGS sequence"/>
</dbReference>
<accession>A0ABQ6BSG7</accession>
<dbReference type="SUPFAM" id="SSF160443">
    <property type="entry name" value="SMR domain-like"/>
    <property type="match status" value="1"/>
</dbReference>
<dbReference type="PANTHER" id="PTHR35562">
    <property type="entry name" value="DNA ENDONUCLEASE SMRA-RELATED"/>
    <property type="match status" value="1"/>
</dbReference>